<dbReference type="AlphaFoldDB" id="W9GEU8"/>
<feature type="region of interest" description="Disordered" evidence="1">
    <location>
        <begin position="42"/>
        <end position="64"/>
    </location>
</feature>
<dbReference type="Proteomes" id="UP000019494">
    <property type="component" value="Unassembled WGS sequence"/>
</dbReference>
<evidence type="ECO:0000256" key="1">
    <source>
        <dbReference type="SAM" id="MobiDB-lite"/>
    </source>
</evidence>
<reference evidence="3" key="1">
    <citation type="submission" date="2013-08" db="EMBL/GenBank/DDBJ databases">
        <title>Intrasporangium oryzae NRRL B-24470.</title>
        <authorList>
            <person name="Liu H."/>
            <person name="Wang G."/>
        </authorList>
    </citation>
    <scope>NUCLEOTIDE SEQUENCE [LARGE SCALE GENOMIC DNA]</scope>
    <source>
        <strain evidence="3">Q5-1</strain>
    </source>
</reference>
<comment type="caution">
    <text evidence="2">The sequence shown here is derived from an EMBL/GenBank/DDBJ whole genome shotgun (WGS) entry which is preliminary data.</text>
</comment>
<gene>
    <name evidence="2" type="ORF">N864_18955</name>
</gene>
<dbReference type="EMBL" id="AWQS01000498">
    <property type="protein sequence ID" value="EWT03747.1"/>
    <property type="molecule type" value="Genomic_DNA"/>
</dbReference>
<name>W9GEU8_9MICO</name>
<sequence>MDVLKVALGPVLPCWPAGLVLECALQGDVIIDASARLVDVATSRGAQEHREVEPEPDGPSGLQDHDLAAAALACDEAARVLALVGWPDRTARLLRLRNALLDAAASPQPADDERRGRLATQVQRERGAMARSALLRWSLRRLGVVDAARVEEQGLPRNLCGDARDRLLALLDRAAARLRSGAEAATEVPIRAAAIGDLVSGLDLATARLVIASLGIEAGIRAWEAVRA</sequence>
<keyword evidence="3" id="KW-1185">Reference proteome</keyword>
<evidence type="ECO:0000313" key="3">
    <source>
        <dbReference type="Proteomes" id="UP000019494"/>
    </source>
</evidence>
<organism evidence="2 3">
    <name type="scientific">Intrasporangium chromatireducens Q5-1</name>
    <dbReference type="NCBI Taxonomy" id="584657"/>
    <lineage>
        <taxon>Bacteria</taxon>
        <taxon>Bacillati</taxon>
        <taxon>Actinomycetota</taxon>
        <taxon>Actinomycetes</taxon>
        <taxon>Micrococcales</taxon>
        <taxon>Intrasporangiaceae</taxon>
        <taxon>Intrasporangium</taxon>
    </lineage>
</organism>
<evidence type="ECO:0000313" key="2">
    <source>
        <dbReference type="EMBL" id="EWT03747.1"/>
    </source>
</evidence>
<dbReference type="OrthoDB" id="3373298at2"/>
<protein>
    <submittedName>
        <fullName evidence="2">Uncharacterized protein</fullName>
    </submittedName>
</protein>
<proteinExistence type="predicted"/>
<accession>W9GEU8</accession>